<comment type="caution">
    <text evidence="3">The sequence shown here is derived from an EMBL/GenBank/DDBJ whole genome shotgun (WGS) entry which is preliminary data.</text>
</comment>
<dbReference type="SUPFAM" id="SSF56300">
    <property type="entry name" value="Metallo-dependent phosphatases"/>
    <property type="match status" value="1"/>
</dbReference>
<dbReference type="PANTHER" id="PTHR43143:SF5">
    <property type="entry name" value="SECRETED PROTEIN"/>
    <property type="match status" value="1"/>
</dbReference>
<dbReference type="InterPro" id="IPR029052">
    <property type="entry name" value="Metallo-depent_PP-like"/>
</dbReference>
<dbReference type="PANTHER" id="PTHR43143">
    <property type="entry name" value="METALLOPHOSPHOESTERASE, CALCINEURIN SUPERFAMILY"/>
    <property type="match status" value="1"/>
</dbReference>
<organism evidence="3 4">
    <name type="scientific">Geomicrobium sediminis</name>
    <dbReference type="NCBI Taxonomy" id="1347788"/>
    <lineage>
        <taxon>Bacteria</taxon>
        <taxon>Bacillati</taxon>
        <taxon>Bacillota</taxon>
        <taxon>Bacilli</taxon>
        <taxon>Bacillales</taxon>
        <taxon>Geomicrobium</taxon>
    </lineage>
</organism>
<protein>
    <recommendedName>
        <fullName evidence="5">Calcineurin-like phosphoesterase domain-containing protein</fullName>
    </recommendedName>
</protein>
<evidence type="ECO:0000313" key="4">
    <source>
        <dbReference type="Proteomes" id="UP000741863"/>
    </source>
</evidence>
<reference evidence="3 4" key="1">
    <citation type="submission" date="2021-01" db="EMBL/GenBank/DDBJ databases">
        <title>Genomic Encyclopedia of Type Strains, Phase IV (KMG-IV): sequencing the most valuable type-strain genomes for metagenomic binning, comparative biology and taxonomic classification.</title>
        <authorList>
            <person name="Goeker M."/>
        </authorList>
    </citation>
    <scope>NUCLEOTIDE SEQUENCE [LARGE SCALE GENOMIC DNA]</scope>
    <source>
        <strain evidence="3 4">DSM 25540</strain>
    </source>
</reference>
<dbReference type="Pfam" id="PF05345">
    <property type="entry name" value="He_PIG"/>
    <property type="match status" value="1"/>
</dbReference>
<dbReference type="InterPro" id="IPR015919">
    <property type="entry name" value="Cadherin-like_sf"/>
</dbReference>
<dbReference type="RefSeq" id="WP_204695248.1">
    <property type="nucleotide sequence ID" value="NZ_JAFBEC010000001.1"/>
</dbReference>
<evidence type="ECO:0000256" key="1">
    <source>
        <dbReference type="SAM" id="MobiDB-lite"/>
    </source>
</evidence>
<evidence type="ECO:0000256" key="2">
    <source>
        <dbReference type="SAM" id="SignalP"/>
    </source>
</evidence>
<dbReference type="Gene3D" id="3.60.21.10">
    <property type="match status" value="1"/>
</dbReference>
<dbReference type="EMBL" id="JAFBEC010000001">
    <property type="protein sequence ID" value="MBM7631047.1"/>
    <property type="molecule type" value="Genomic_DNA"/>
</dbReference>
<proteinExistence type="predicted"/>
<feature type="region of interest" description="Disordered" evidence="1">
    <location>
        <begin position="538"/>
        <end position="567"/>
    </location>
</feature>
<keyword evidence="2" id="KW-0732">Signal</keyword>
<keyword evidence="4" id="KW-1185">Reference proteome</keyword>
<evidence type="ECO:0000313" key="3">
    <source>
        <dbReference type="EMBL" id="MBM7631047.1"/>
    </source>
</evidence>
<accession>A0ABS2P6T9</accession>
<feature type="chain" id="PRO_5045991855" description="Calcineurin-like phosphoesterase domain-containing protein" evidence="2">
    <location>
        <begin position="39"/>
        <end position="656"/>
    </location>
</feature>
<dbReference type="Gene3D" id="2.60.40.10">
    <property type="entry name" value="Immunoglobulins"/>
    <property type="match status" value="1"/>
</dbReference>
<evidence type="ECO:0008006" key="5">
    <source>
        <dbReference type="Google" id="ProtNLM"/>
    </source>
</evidence>
<sequence>MKVKTRGFRIASIPRRRQWATRAGFMMVAFGTAATLIAASTSEVVATEPFGATQGSFTDELQRPALMDFSSAPEEVLEEDDELWQSEQVGPNASPYQAFELEHPGEHTPVRWSGKVDPERDVSLLAWNHEKERWDQLRSESGSAPDNTVLKAYLSEDYRDVNDAAHIAIVGEDSSMTRTGNWKPDSSGVTDDFRDPETYDFSMAHITDTQFLAEGAVDPELDEDAQERFASAYRDKMNWIVDNQDQRKIAYVAHTGDIIENWMLPHHSEEQAQKEFGFASDMQAIIDEAGIPNGILPGNHDNGWGAFGNDMFNDYFSQERYEEASQSWENGTYGGPWQEGDNSAHYDLFEVDDHEFIAVHLPYGHTNAQRNWANEVLEAFPNRDAFLFTHSYLRASSSDDATKASGNRGYGDNSHLLRTQVVEKNDNIVMVSSGHYHGTAWNQNFNGNNGPVFEMLADYQNYEVDGERNTGFMRLLQFDIDAGEVTVNTYSPKLGEFNATDYDTGNRNYQPETDEYTAPLSLSTRGTTVMTDQIQLGNVDQSVAEPPENEPKPIPYESPKRDGDDDQQIGQLNIRQQDDLTVKSGEEISPIDLFVNDDDAAIEFEGLPEGMVGVADSRTISGVPTEPGTYEITVTAFNQFEVEETMSFSITVEETE</sequence>
<dbReference type="InterPro" id="IPR013783">
    <property type="entry name" value="Ig-like_fold"/>
</dbReference>
<dbReference type="InterPro" id="IPR051918">
    <property type="entry name" value="STPP_CPPED1"/>
</dbReference>
<gene>
    <name evidence="3" type="ORF">JOD17_000138</name>
</gene>
<name>A0ABS2P6T9_9BACL</name>
<dbReference type="SUPFAM" id="SSF49313">
    <property type="entry name" value="Cadherin-like"/>
    <property type="match status" value="1"/>
</dbReference>
<dbReference type="Proteomes" id="UP000741863">
    <property type="component" value="Unassembled WGS sequence"/>
</dbReference>
<feature type="signal peptide" evidence="2">
    <location>
        <begin position="1"/>
        <end position="38"/>
    </location>
</feature>